<evidence type="ECO:0000256" key="7">
    <source>
        <dbReference type="RuleBase" id="RU000304"/>
    </source>
</evidence>
<name>A0A9W7GNM0_9STRA</name>
<accession>A0A9W7GNM0</accession>
<evidence type="ECO:0000256" key="2">
    <source>
        <dbReference type="ARBA" id="ARBA00022679"/>
    </source>
</evidence>
<dbReference type="EMBL" id="BRYA01000336">
    <property type="protein sequence ID" value="GMI47250.1"/>
    <property type="molecule type" value="Genomic_DNA"/>
</dbReference>
<evidence type="ECO:0000256" key="6">
    <source>
        <dbReference type="PROSITE-ProRule" id="PRU10141"/>
    </source>
</evidence>
<evidence type="ECO:0000256" key="4">
    <source>
        <dbReference type="ARBA" id="ARBA00022777"/>
    </source>
</evidence>
<dbReference type="Pfam" id="PF00069">
    <property type="entry name" value="Pkinase"/>
    <property type="match status" value="1"/>
</dbReference>
<keyword evidence="4" id="KW-0418">Kinase</keyword>
<dbReference type="InterPro" id="IPR008271">
    <property type="entry name" value="Ser/Thr_kinase_AS"/>
</dbReference>
<evidence type="ECO:0000256" key="3">
    <source>
        <dbReference type="ARBA" id="ARBA00022741"/>
    </source>
</evidence>
<keyword evidence="1 7" id="KW-0723">Serine/threonine-protein kinase</keyword>
<dbReference type="InterPro" id="IPR017441">
    <property type="entry name" value="Protein_kinase_ATP_BS"/>
</dbReference>
<dbReference type="GO" id="GO:0005524">
    <property type="term" value="F:ATP binding"/>
    <property type="evidence" value="ECO:0007669"/>
    <property type="project" value="UniProtKB-UniRule"/>
</dbReference>
<dbReference type="AlphaFoldDB" id="A0A9W7GNM0"/>
<keyword evidence="3 6" id="KW-0547">Nucleotide-binding</keyword>
<dbReference type="Gene3D" id="3.30.200.20">
    <property type="entry name" value="Phosphorylase Kinase, domain 1"/>
    <property type="match status" value="1"/>
</dbReference>
<dbReference type="PANTHER" id="PTHR24353:SF37">
    <property type="entry name" value="CAMP-DEPENDENT PROTEIN KINASE CATALYTIC SUBUNIT PRKX"/>
    <property type="match status" value="1"/>
</dbReference>
<proteinExistence type="inferred from homology"/>
<dbReference type="PANTHER" id="PTHR24353">
    <property type="entry name" value="CYCLIC NUCLEOTIDE-DEPENDENT PROTEIN KINASE"/>
    <property type="match status" value="1"/>
</dbReference>
<dbReference type="InterPro" id="IPR000719">
    <property type="entry name" value="Prot_kinase_dom"/>
</dbReference>
<comment type="caution">
    <text evidence="9">The sequence shown here is derived from an EMBL/GenBank/DDBJ whole genome shotgun (WGS) entry which is preliminary data.</text>
</comment>
<evidence type="ECO:0000313" key="10">
    <source>
        <dbReference type="Proteomes" id="UP001165065"/>
    </source>
</evidence>
<dbReference type="SUPFAM" id="SSF56112">
    <property type="entry name" value="Protein kinase-like (PK-like)"/>
    <property type="match status" value="1"/>
</dbReference>
<dbReference type="Proteomes" id="UP001165065">
    <property type="component" value="Unassembled WGS sequence"/>
</dbReference>
<dbReference type="GO" id="GO:0005952">
    <property type="term" value="C:cAMP-dependent protein kinase complex"/>
    <property type="evidence" value="ECO:0007669"/>
    <property type="project" value="TreeGrafter"/>
</dbReference>
<keyword evidence="10" id="KW-1185">Reference proteome</keyword>
<dbReference type="InterPro" id="IPR011009">
    <property type="entry name" value="Kinase-like_dom_sf"/>
</dbReference>
<evidence type="ECO:0000256" key="1">
    <source>
        <dbReference type="ARBA" id="ARBA00022527"/>
    </source>
</evidence>
<evidence type="ECO:0000256" key="5">
    <source>
        <dbReference type="ARBA" id="ARBA00022840"/>
    </source>
</evidence>
<keyword evidence="2" id="KW-0808">Transferase</keyword>
<dbReference type="GO" id="GO:0004691">
    <property type="term" value="F:cAMP-dependent protein kinase activity"/>
    <property type="evidence" value="ECO:0007669"/>
    <property type="project" value="TreeGrafter"/>
</dbReference>
<evidence type="ECO:0000259" key="8">
    <source>
        <dbReference type="PROSITE" id="PS50011"/>
    </source>
</evidence>
<evidence type="ECO:0000313" key="9">
    <source>
        <dbReference type="EMBL" id="GMI47250.1"/>
    </source>
</evidence>
<dbReference type="SMART" id="SM00220">
    <property type="entry name" value="S_TKc"/>
    <property type="match status" value="1"/>
</dbReference>
<reference evidence="10" key="1">
    <citation type="journal article" date="2023" name="Commun. Biol.">
        <title>Genome analysis of Parmales, the sister group of diatoms, reveals the evolutionary specialization of diatoms from phago-mixotrophs to photoautotrophs.</title>
        <authorList>
            <person name="Ban H."/>
            <person name="Sato S."/>
            <person name="Yoshikawa S."/>
            <person name="Yamada K."/>
            <person name="Nakamura Y."/>
            <person name="Ichinomiya M."/>
            <person name="Sato N."/>
            <person name="Blanc-Mathieu R."/>
            <person name="Endo H."/>
            <person name="Kuwata A."/>
            <person name="Ogata H."/>
        </authorList>
    </citation>
    <scope>NUCLEOTIDE SEQUENCE [LARGE SCALE GENOMIC DNA]</scope>
</reference>
<dbReference type="OrthoDB" id="203111at2759"/>
<dbReference type="PROSITE" id="PS50011">
    <property type="entry name" value="PROTEIN_KINASE_DOM"/>
    <property type="match status" value="1"/>
</dbReference>
<protein>
    <recommendedName>
        <fullName evidence="8">Protein kinase domain-containing protein</fullName>
    </recommendedName>
</protein>
<feature type="binding site" evidence="6">
    <location>
        <position position="47"/>
    </location>
    <ligand>
        <name>ATP</name>
        <dbReference type="ChEBI" id="CHEBI:30616"/>
    </ligand>
</feature>
<feature type="domain" description="Protein kinase" evidence="8">
    <location>
        <begin position="10"/>
        <end position="297"/>
    </location>
</feature>
<dbReference type="Gene3D" id="1.10.510.10">
    <property type="entry name" value="Transferase(Phosphotransferase) domain 1"/>
    <property type="match status" value="1"/>
</dbReference>
<sequence length="350" mass="37663">MDDVPTLSEMSLVRGLGKGRMGYVKLYRTLSPPSPSSPPLSSFTAVKFISRSQASSNGNAKRVFSERNALLELSKHPYVVDLRGTGKDEEHLYFYMKPLLGGALHKHFRAEIPGRFAKNKAKHYTAQLASALSYLHSLSYLHRDVKASNVLLDEEGKAVLADFGYARKVMVGSGGDGKGGRATTFVGTLHAMAPEVLRCEGGGEGGEGGYGFGADWWALGVLVYEMMTGEPPFGYGVGGERGSCKERIMGGGDGAVFEDGIFKGVGASGEDLIRKLLMVEEEDRLTKFEVMKGHEFFEVIRWEEGEGGWVEVGNEPPEFNTDIGDLEVLEDAVGVGGGEGGGDNNVFAGF</sequence>
<gene>
    <name evidence="9" type="ORF">TrCOL_g10539</name>
</gene>
<dbReference type="PROSITE" id="PS00107">
    <property type="entry name" value="PROTEIN_KINASE_ATP"/>
    <property type="match status" value="1"/>
</dbReference>
<organism evidence="9 10">
    <name type="scientific">Triparma columacea</name>
    <dbReference type="NCBI Taxonomy" id="722753"/>
    <lineage>
        <taxon>Eukaryota</taxon>
        <taxon>Sar</taxon>
        <taxon>Stramenopiles</taxon>
        <taxon>Ochrophyta</taxon>
        <taxon>Bolidophyceae</taxon>
        <taxon>Parmales</taxon>
        <taxon>Triparmaceae</taxon>
        <taxon>Triparma</taxon>
    </lineage>
</organism>
<keyword evidence="5 6" id="KW-0067">ATP-binding</keyword>
<dbReference type="PROSITE" id="PS00108">
    <property type="entry name" value="PROTEIN_KINASE_ST"/>
    <property type="match status" value="1"/>
</dbReference>
<comment type="similarity">
    <text evidence="7">Belongs to the protein kinase superfamily.</text>
</comment>